<dbReference type="EMBL" id="CALNXI010000249">
    <property type="protein sequence ID" value="CAH3023173.1"/>
    <property type="molecule type" value="Genomic_DNA"/>
</dbReference>
<dbReference type="SUPFAM" id="SSF56204">
    <property type="entry name" value="Hect, E3 ligase catalytic domain"/>
    <property type="match status" value="1"/>
</dbReference>
<accession>A0ABN8M4A8</accession>
<reference evidence="1 2" key="1">
    <citation type="submission" date="2022-05" db="EMBL/GenBank/DDBJ databases">
        <authorList>
            <consortium name="Genoscope - CEA"/>
            <person name="William W."/>
        </authorList>
    </citation>
    <scope>NUCLEOTIDE SEQUENCE [LARGE SCALE GENOMIC DNA]</scope>
</reference>
<evidence type="ECO:0000313" key="2">
    <source>
        <dbReference type="Proteomes" id="UP001159427"/>
    </source>
</evidence>
<keyword evidence="2" id="KW-1185">Reference proteome</keyword>
<sequence>MIRDTFKTSCPRKTPSFARCPTPTAEESSVKESFEEHLKTTTSEKLKDLLIFAAGAPCVPDFGLGKINVEFTHDSSISSSTCLKKVTFSRKFQDNDTSLAAIHAVCDNAGRAFTSI</sequence>
<name>A0ABN8M4A8_9CNID</name>
<evidence type="ECO:0000313" key="1">
    <source>
        <dbReference type="EMBL" id="CAH3023173.1"/>
    </source>
</evidence>
<proteinExistence type="predicted"/>
<dbReference type="InterPro" id="IPR035983">
    <property type="entry name" value="Hect_E3_ubiquitin_ligase"/>
</dbReference>
<organism evidence="1 2">
    <name type="scientific">Porites evermanni</name>
    <dbReference type="NCBI Taxonomy" id="104178"/>
    <lineage>
        <taxon>Eukaryota</taxon>
        <taxon>Metazoa</taxon>
        <taxon>Cnidaria</taxon>
        <taxon>Anthozoa</taxon>
        <taxon>Hexacorallia</taxon>
        <taxon>Scleractinia</taxon>
        <taxon>Fungiina</taxon>
        <taxon>Poritidae</taxon>
        <taxon>Porites</taxon>
    </lineage>
</organism>
<dbReference type="Proteomes" id="UP001159427">
    <property type="component" value="Unassembled WGS sequence"/>
</dbReference>
<gene>
    <name evidence="1" type="ORF">PEVE_00018258</name>
</gene>
<comment type="caution">
    <text evidence="1">The sequence shown here is derived from an EMBL/GenBank/DDBJ whole genome shotgun (WGS) entry which is preliminary data.</text>
</comment>
<protein>
    <submittedName>
        <fullName evidence="1">Uncharacterized protein</fullName>
    </submittedName>
</protein>